<name>A0A069QLT1_HOYLO</name>
<dbReference type="PATRIC" id="fig|1122985.7.peg.987"/>
<organism evidence="1 2">
    <name type="scientific">Hoylesella loescheii DSM 19665 = JCM 12249 = ATCC 15930</name>
    <dbReference type="NCBI Taxonomy" id="1122985"/>
    <lineage>
        <taxon>Bacteria</taxon>
        <taxon>Pseudomonadati</taxon>
        <taxon>Bacteroidota</taxon>
        <taxon>Bacteroidia</taxon>
        <taxon>Bacteroidales</taxon>
        <taxon>Prevotellaceae</taxon>
        <taxon>Hoylesella</taxon>
    </lineage>
</organism>
<proteinExistence type="predicted"/>
<gene>
    <name evidence="1" type="ORF">HMPREF1991_00954</name>
</gene>
<dbReference type="HOGENOM" id="CLU_159989_0_0_10"/>
<reference evidence="1 2" key="1">
    <citation type="submission" date="2013-08" db="EMBL/GenBank/DDBJ databases">
        <authorList>
            <person name="Weinstock G."/>
            <person name="Sodergren E."/>
            <person name="Wylie T."/>
            <person name="Fulton L."/>
            <person name="Fulton R."/>
            <person name="Fronick C."/>
            <person name="O'Laughlin M."/>
            <person name="Godfrey J."/>
            <person name="Miner T."/>
            <person name="Herter B."/>
            <person name="Appelbaum E."/>
            <person name="Cordes M."/>
            <person name="Lek S."/>
            <person name="Wollam A."/>
            <person name="Pepin K.H."/>
            <person name="Palsikar V.B."/>
            <person name="Mitreva M."/>
            <person name="Wilson R.K."/>
        </authorList>
    </citation>
    <scope>NUCLEOTIDE SEQUENCE [LARGE SCALE GENOMIC DNA]</scope>
    <source>
        <strain evidence="1 2">ATCC 15930</strain>
    </source>
</reference>
<comment type="caution">
    <text evidence="1">The sequence shown here is derived from an EMBL/GenBank/DDBJ whole genome shotgun (WGS) entry which is preliminary data.</text>
</comment>
<accession>A0A069QLT1</accession>
<dbReference type="EMBL" id="JNGW01000035">
    <property type="protein sequence ID" value="KDR52999.1"/>
    <property type="molecule type" value="Genomic_DNA"/>
</dbReference>
<keyword evidence="2" id="KW-1185">Reference proteome</keyword>
<protein>
    <submittedName>
        <fullName evidence="1">Uncharacterized protein</fullName>
    </submittedName>
</protein>
<dbReference type="Proteomes" id="UP000027442">
    <property type="component" value="Unassembled WGS sequence"/>
</dbReference>
<evidence type="ECO:0000313" key="1">
    <source>
        <dbReference type="EMBL" id="KDR52999.1"/>
    </source>
</evidence>
<evidence type="ECO:0000313" key="2">
    <source>
        <dbReference type="Proteomes" id="UP000027442"/>
    </source>
</evidence>
<dbReference type="AlphaFoldDB" id="A0A069QLT1"/>
<sequence length="129" mass="14387">MRIIHFKNVLLPRLNHYFKTKQKVMIMKKIIFSAALFVAAIGFANAQSEGTAKKCDKAKTEQCEKKCAKEGKKGCCKKDAAAKEGCCKKDVACKESKECSKKKCDKAAKQDCKNAGEKKCCKKEAQEKK</sequence>